<dbReference type="Pfam" id="PF08889">
    <property type="entry name" value="WbqC"/>
    <property type="match status" value="1"/>
</dbReference>
<comment type="caution">
    <text evidence="1">The sequence shown here is derived from an EMBL/GenBank/DDBJ whole genome shotgun (WGS) entry which is preliminary data.</text>
</comment>
<dbReference type="Proteomes" id="UP000478505">
    <property type="component" value="Unassembled WGS sequence"/>
</dbReference>
<accession>A0A6B3R8I6</accession>
<keyword evidence="2" id="KW-1185">Reference proteome</keyword>
<dbReference type="InterPro" id="IPR014985">
    <property type="entry name" value="WbqC"/>
</dbReference>
<organism evidence="1 2">
    <name type="scientific">Psychroflexus aurantiacus</name>
    <dbReference type="NCBI Taxonomy" id="2709310"/>
    <lineage>
        <taxon>Bacteria</taxon>
        <taxon>Pseudomonadati</taxon>
        <taxon>Bacteroidota</taxon>
        <taxon>Flavobacteriia</taxon>
        <taxon>Flavobacteriales</taxon>
        <taxon>Flavobacteriaceae</taxon>
        <taxon>Psychroflexus</taxon>
    </lineage>
</organism>
<name>A0A6B3R8I6_9FLAO</name>
<evidence type="ECO:0000313" key="2">
    <source>
        <dbReference type="Proteomes" id="UP000478505"/>
    </source>
</evidence>
<dbReference type="AlphaFoldDB" id="A0A6B3R8I6"/>
<protein>
    <submittedName>
        <fullName evidence="1">WbqC family protein</fullName>
    </submittedName>
</protein>
<dbReference type="EMBL" id="JAAIKD010000003">
    <property type="protein sequence ID" value="NEV93951.1"/>
    <property type="molecule type" value="Genomic_DNA"/>
</dbReference>
<sequence length="238" mass="27807">MTRDSKSIAVMQPYIFPYIGYFQLIKAVDEFVFYDDVNFIKRGWINRNRILINGTDKLISIPCLQASQNKLINEVNVDFENKHYNKVILLIYHSYKKAPYFDSVYPILSKTFDIRSSTIAELAINSVKNILNYLEIEKKTIVSSKEFAFNRGLEKSERLIDITKKLEGNKYVNAFGGMDLYEKKDFKKFGIELQFLKSNIKSYKQFTNNFVPGLSIIDILMFNNKQSCIEMLSDFELL</sequence>
<evidence type="ECO:0000313" key="1">
    <source>
        <dbReference type="EMBL" id="NEV93951.1"/>
    </source>
</evidence>
<proteinExistence type="predicted"/>
<gene>
    <name evidence="1" type="ORF">G3567_07305</name>
</gene>
<dbReference type="RefSeq" id="WP_164004666.1">
    <property type="nucleotide sequence ID" value="NZ_JAAIKD010000003.1"/>
</dbReference>
<reference evidence="1 2" key="1">
    <citation type="submission" date="2020-02" db="EMBL/GenBank/DDBJ databases">
        <title>Flavobacteriaceae Psychroflexus bacterium YR1-1, complete genome.</title>
        <authorList>
            <person name="Li Y."/>
            <person name="Wu S."/>
        </authorList>
    </citation>
    <scope>NUCLEOTIDE SEQUENCE [LARGE SCALE GENOMIC DNA]</scope>
    <source>
        <strain evidence="1 2">YR1-1</strain>
    </source>
</reference>